<dbReference type="PANTHER" id="PTHR47061:SF1">
    <property type="entry name" value="LYR MOTIF-CONTAINING PROTEIN 9"/>
    <property type="match status" value="1"/>
</dbReference>
<dbReference type="EMBL" id="FN314664">
    <property type="protein sequence ID" value="CAX70397.1"/>
    <property type="molecule type" value="mRNA"/>
</dbReference>
<dbReference type="CDD" id="cd20269">
    <property type="entry name" value="Complex1_LYR_LYRM9"/>
    <property type="match status" value="1"/>
</dbReference>
<sequence>MGRYPTTPLHLYAYLLRKTRLLPANMQGHYRHEIRQHFNSHIDENDPCRINEIMTKAVHDMDWIVKKHTSTSNT</sequence>
<feature type="domain" description="Complex 1 LYR protein" evidence="3">
    <location>
        <begin position="8"/>
        <end position="62"/>
    </location>
</feature>
<dbReference type="PANTHER" id="PTHR47061">
    <property type="entry name" value="LYR MOTIF-CONTAINING PROTEIN 9"/>
    <property type="match status" value="1"/>
</dbReference>
<evidence type="ECO:0000256" key="2">
    <source>
        <dbReference type="ARBA" id="ARBA00026234"/>
    </source>
</evidence>
<reference evidence="5 6" key="3">
    <citation type="submission" date="2019-03" db="EMBL/GenBank/DDBJ databases">
        <title>An improved genome assembly of the fluke Schistosoma japonicum.</title>
        <authorList>
            <person name="Hu W."/>
            <person name="Luo F."/>
            <person name="Yin M."/>
            <person name="Mo X."/>
            <person name="Sun C."/>
            <person name="Wu Q."/>
            <person name="Zhu B."/>
            <person name="Xiang M."/>
            <person name="Wang J."/>
            <person name="Wang Y."/>
            <person name="Zhang T."/>
            <person name="Xu B."/>
            <person name="Zheng H."/>
            <person name="Feng Z."/>
        </authorList>
    </citation>
    <scope>NUCLEOTIDE SEQUENCE [LARGE SCALE GENOMIC DNA]</scope>
    <source>
        <strain evidence="5">HuSjv2</strain>
        <tissue evidence="5">Worms</tissue>
    </source>
</reference>
<protein>
    <recommendedName>
        <fullName evidence="2">LYR motif-containing protein 9</fullName>
    </recommendedName>
</protein>
<dbReference type="EMBL" id="SKCS01000393">
    <property type="protein sequence ID" value="TNN09732.1"/>
    <property type="molecule type" value="Genomic_DNA"/>
</dbReference>
<evidence type="ECO:0000313" key="4">
    <source>
        <dbReference type="EMBL" id="CAX75076.1"/>
    </source>
</evidence>
<dbReference type="Proteomes" id="UP000311919">
    <property type="component" value="Unassembled WGS sequence"/>
</dbReference>
<dbReference type="InterPro" id="IPR052151">
    <property type="entry name" value="Complex_I_LYR"/>
</dbReference>
<dbReference type="OrthoDB" id="190541at2759"/>
<name>C1LK48_SCHJA</name>
<evidence type="ECO:0000313" key="5">
    <source>
        <dbReference type="EMBL" id="TNN09731.1"/>
    </source>
</evidence>
<dbReference type="AlphaFoldDB" id="C1LK48"/>
<evidence type="ECO:0000313" key="6">
    <source>
        <dbReference type="Proteomes" id="UP000311919"/>
    </source>
</evidence>
<dbReference type="InterPro" id="IPR045291">
    <property type="entry name" value="Complex1_LYR_LYRM9"/>
</dbReference>
<dbReference type="Pfam" id="PF05347">
    <property type="entry name" value="Complex1_LYR"/>
    <property type="match status" value="1"/>
</dbReference>
<dbReference type="EMBL" id="SKCS01000393">
    <property type="protein sequence ID" value="TNN09731.1"/>
    <property type="molecule type" value="Genomic_DNA"/>
</dbReference>
<evidence type="ECO:0000259" key="3">
    <source>
        <dbReference type="Pfam" id="PF05347"/>
    </source>
</evidence>
<evidence type="ECO:0000256" key="1">
    <source>
        <dbReference type="ARBA" id="ARBA00025757"/>
    </source>
</evidence>
<reference evidence="4" key="1">
    <citation type="journal article" date="2009" name="Nature">
        <title>The Schistosoma japonicum genome reveals features of host-parasite interplay.</title>
        <authorList>
            <person name="Liu F."/>
            <person name="Zhou Y."/>
            <person name="Wang Z.Q."/>
            <person name="Lu G."/>
            <person name="Zheng H."/>
            <person name="Brindley P.J."/>
            <person name="McManus D.P."/>
            <person name="Blair D."/>
            <person name="Zhang Q.H."/>
            <person name="Zhong Y."/>
            <person name="Wang S."/>
            <person name="Han Z.G."/>
            <person name="Chen Z."/>
        </authorList>
    </citation>
    <scope>NUCLEOTIDE SEQUENCE</scope>
    <source>
        <strain evidence="4">Anhui</strain>
    </source>
</reference>
<comment type="similarity">
    <text evidence="1">Belongs to the complex I LYR family. LYRM9 subfamily.</text>
</comment>
<reference evidence="4" key="2">
    <citation type="submission" date="2009-03" db="EMBL/GenBank/DDBJ databases">
        <authorList>
            <person name="Gang L."/>
        </authorList>
    </citation>
    <scope>NUCLEOTIDE SEQUENCE</scope>
    <source>
        <strain evidence="4">Anhui</strain>
    </source>
</reference>
<dbReference type="STRING" id="6182.C1LK48"/>
<accession>C1LK48</accession>
<gene>
    <name evidence="5" type="ORF">EWB00_006217</name>
</gene>
<dbReference type="EMBL" id="SKCS01000393">
    <property type="protein sequence ID" value="TNN09733.1"/>
    <property type="molecule type" value="Genomic_DNA"/>
</dbReference>
<proteinExistence type="evidence at transcript level"/>
<keyword evidence="6" id="KW-1185">Reference proteome</keyword>
<dbReference type="InterPro" id="IPR008011">
    <property type="entry name" value="Complex1_LYR_dom"/>
</dbReference>
<dbReference type="EMBL" id="FN319348">
    <property type="protein sequence ID" value="CAX75076.1"/>
    <property type="molecule type" value="mRNA"/>
</dbReference>
<organism evidence="4">
    <name type="scientific">Schistosoma japonicum</name>
    <name type="common">Blood fluke</name>
    <dbReference type="NCBI Taxonomy" id="6182"/>
    <lineage>
        <taxon>Eukaryota</taxon>
        <taxon>Metazoa</taxon>
        <taxon>Spiralia</taxon>
        <taxon>Lophotrochozoa</taxon>
        <taxon>Platyhelminthes</taxon>
        <taxon>Trematoda</taxon>
        <taxon>Digenea</taxon>
        <taxon>Strigeidida</taxon>
        <taxon>Schistosomatoidea</taxon>
        <taxon>Schistosomatidae</taxon>
        <taxon>Schistosoma</taxon>
    </lineage>
</organism>